<evidence type="ECO:0000256" key="2">
    <source>
        <dbReference type="ARBA" id="ARBA00034301"/>
    </source>
</evidence>
<gene>
    <name evidence="5" type="ORF">BBD41_11590</name>
</gene>
<feature type="domain" description="Metallo-beta-lactamase" evidence="4">
    <location>
        <begin position="20"/>
        <end position="214"/>
    </location>
</feature>
<dbReference type="PANTHER" id="PTHR42951">
    <property type="entry name" value="METALLO-BETA-LACTAMASE DOMAIN-CONTAINING"/>
    <property type="match status" value="1"/>
</dbReference>
<evidence type="ECO:0000256" key="1">
    <source>
        <dbReference type="ARBA" id="ARBA00034221"/>
    </source>
</evidence>
<proteinExistence type="predicted"/>
<dbReference type="KEGG" id="pib:BBD41_11590"/>
<dbReference type="Pfam" id="PF00753">
    <property type="entry name" value="Lactamase_B"/>
    <property type="match status" value="1"/>
</dbReference>
<evidence type="ECO:0000259" key="4">
    <source>
        <dbReference type="SMART" id="SM00849"/>
    </source>
</evidence>
<organism evidence="5">
    <name type="scientific">Paenibacillus ihbetae</name>
    <dbReference type="NCBI Taxonomy" id="1870820"/>
    <lineage>
        <taxon>Bacteria</taxon>
        <taxon>Bacillati</taxon>
        <taxon>Bacillota</taxon>
        <taxon>Bacilli</taxon>
        <taxon>Bacillales</taxon>
        <taxon>Paenibacillaceae</taxon>
        <taxon>Paenibacillus</taxon>
    </lineage>
</organism>
<dbReference type="CDD" id="cd07721">
    <property type="entry name" value="yflN-like_MBL-fold"/>
    <property type="match status" value="1"/>
</dbReference>
<reference evidence="5" key="1">
    <citation type="submission" date="2016-08" db="EMBL/GenBank/DDBJ databases">
        <title>Complete Genome Seqeunce of Paenibacillus sp. nov. IHBB 9852 from high altitute lake of Indian trans-Himalayas.</title>
        <authorList>
            <person name="Kiran S."/>
            <person name="Swarnkar M.K."/>
            <person name="Rana A."/>
            <person name="Tewari R."/>
            <person name="Gulati A."/>
        </authorList>
    </citation>
    <scope>NUCLEOTIDE SEQUENCE [LARGE SCALE GENOMIC DNA]</scope>
    <source>
        <strain evidence="5">IHBB 9852</strain>
    </source>
</reference>
<dbReference type="InterPro" id="IPR036866">
    <property type="entry name" value="RibonucZ/Hydroxyglut_hydro"/>
</dbReference>
<evidence type="ECO:0000313" key="5">
    <source>
        <dbReference type="EMBL" id="ANY73177.1"/>
    </source>
</evidence>
<dbReference type="RefSeq" id="WP_099477694.1">
    <property type="nucleotide sequence ID" value="NZ_CP016809.1"/>
</dbReference>
<dbReference type="SUPFAM" id="SSF56281">
    <property type="entry name" value="Metallo-hydrolase/oxidoreductase"/>
    <property type="match status" value="1"/>
</dbReference>
<dbReference type="InterPro" id="IPR001279">
    <property type="entry name" value="Metallo-B-lactamas"/>
</dbReference>
<comment type="catalytic activity">
    <reaction evidence="3">
        <text>3',5'-cyclic UMP + H2O = UMP + H(+)</text>
        <dbReference type="Rhea" id="RHEA:70575"/>
        <dbReference type="ChEBI" id="CHEBI:15377"/>
        <dbReference type="ChEBI" id="CHEBI:15378"/>
        <dbReference type="ChEBI" id="CHEBI:57865"/>
        <dbReference type="ChEBI" id="CHEBI:184387"/>
    </reaction>
    <physiologicalReaction direction="left-to-right" evidence="3">
        <dbReference type="Rhea" id="RHEA:70576"/>
    </physiologicalReaction>
</comment>
<protein>
    <recommendedName>
        <fullName evidence="4">Metallo-beta-lactamase domain-containing protein</fullName>
    </recommendedName>
</protein>
<name>A0A1B2DZW7_9BACL</name>
<dbReference type="EMBL" id="CP016809">
    <property type="protein sequence ID" value="ANY73177.1"/>
    <property type="molecule type" value="Genomic_DNA"/>
</dbReference>
<dbReference type="Gene3D" id="3.60.15.10">
    <property type="entry name" value="Ribonuclease Z/Hydroxyacylglutathione hydrolase-like"/>
    <property type="match status" value="1"/>
</dbReference>
<sequence length="241" mass="25741">MLTRTIEQVTQVSFLPRLFPVNVYLVEENDGLTLIDAGMPFSEKGILEAAAAIGKPITRILLTHAHDDHIGALDGLKKALPQAAVYISRRDAQLLAGHRDLLPGEPKTAIRGGVPKPKAVKTVPDVLLEDGDSVGSLKALASPGHTPGHMAFLDQRSGILIAGDAWQTRGGLAVSGVLRPWFPFPAMATWSKELALSTAIAHAALQPAVLAVGHGPMIIQPEARMQRAIEEAHRRIGRAAR</sequence>
<comment type="catalytic activity">
    <reaction evidence="1">
        <text>3',5'-cyclic CMP + H2O = CMP + H(+)</text>
        <dbReference type="Rhea" id="RHEA:72675"/>
        <dbReference type="ChEBI" id="CHEBI:15377"/>
        <dbReference type="ChEBI" id="CHEBI:15378"/>
        <dbReference type="ChEBI" id="CHEBI:58003"/>
        <dbReference type="ChEBI" id="CHEBI:60377"/>
    </reaction>
    <physiologicalReaction direction="left-to-right" evidence="1">
        <dbReference type="Rhea" id="RHEA:72676"/>
    </physiologicalReaction>
</comment>
<comment type="function">
    <text evidence="2">Counteracts the endogenous Pycsar antiviral defense system. Phosphodiesterase that enables metal-dependent hydrolysis of host cyclic nucleotide Pycsar defense signals such as cCMP and cUMP.</text>
</comment>
<accession>A0A1B2DZW7</accession>
<dbReference type="AlphaFoldDB" id="A0A1B2DZW7"/>
<dbReference type="PANTHER" id="PTHR42951:SF9">
    <property type="entry name" value="METAL-DEPENDENT HYDROLASE"/>
    <property type="match status" value="1"/>
</dbReference>
<dbReference type="SMART" id="SM00849">
    <property type="entry name" value="Lactamase_B"/>
    <property type="match status" value="1"/>
</dbReference>
<dbReference type="InterPro" id="IPR050855">
    <property type="entry name" value="NDM-1-like"/>
</dbReference>
<evidence type="ECO:0000256" key="3">
    <source>
        <dbReference type="ARBA" id="ARBA00048505"/>
    </source>
</evidence>